<feature type="region of interest" description="Disordered" evidence="1">
    <location>
        <begin position="1"/>
        <end position="79"/>
    </location>
</feature>
<reference evidence="2 3" key="1">
    <citation type="submission" date="2019-06" db="EMBL/GenBank/DDBJ databases">
        <title>Genome Sequence of the Brown Rot Fungal Pathogen Monilinia fructicola.</title>
        <authorList>
            <person name="De Miccolis Angelini R.M."/>
            <person name="Landi L."/>
            <person name="Abate D."/>
            <person name="Pollastro S."/>
            <person name="Romanazzi G."/>
            <person name="Faretra F."/>
        </authorList>
    </citation>
    <scope>NUCLEOTIDE SEQUENCE [LARGE SCALE GENOMIC DNA]</scope>
    <source>
        <strain evidence="2 3">Mfrc123</strain>
    </source>
</reference>
<name>A0A5M9JCL7_MONFR</name>
<dbReference type="Proteomes" id="UP000322873">
    <property type="component" value="Unassembled WGS sequence"/>
</dbReference>
<evidence type="ECO:0000313" key="3">
    <source>
        <dbReference type="Proteomes" id="UP000322873"/>
    </source>
</evidence>
<sequence>MSGQESAVDLEQEASAINAEVSSPPQQIEDERMMETPDSPPEHYANNHSFSDTPVKSPSKTAVTFDKVNHGAPGSSWSSKKYREEYDRAWEGLLDKNWDGKTKYGDPLLKK</sequence>
<dbReference type="VEuPathDB" id="FungiDB:MFRU_007g03770"/>
<organism evidence="2 3">
    <name type="scientific">Monilinia fructicola</name>
    <name type="common">Brown rot fungus</name>
    <name type="synonym">Ciboria fructicola</name>
    <dbReference type="NCBI Taxonomy" id="38448"/>
    <lineage>
        <taxon>Eukaryota</taxon>
        <taxon>Fungi</taxon>
        <taxon>Dikarya</taxon>
        <taxon>Ascomycota</taxon>
        <taxon>Pezizomycotina</taxon>
        <taxon>Leotiomycetes</taxon>
        <taxon>Helotiales</taxon>
        <taxon>Sclerotiniaceae</taxon>
        <taxon>Monilinia</taxon>
    </lineage>
</organism>
<protein>
    <submittedName>
        <fullName evidence="2">Uncharacterized protein</fullName>
    </submittedName>
</protein>
<dbReference type="EMBL" id="VICG01000011">
    <property type="protein sequence ID" value="KAA8567358.1"/>
    <property type="molecule type" value="Genomic_DNA"/>
</dbReference>
<feature type="compositionally biased region" description="Polar residues" evidence="1">
    <location>
        <begin position="46"/>
        <end position="62"/>
    </location>
</feature>
<dbReference type="AlphaFoldDB" id="A0A5M9JCL7"/>
<accession>A0A5M9JCL7</accession>
<dbReference type="OrthoDB" id="5377039at2759"/>
<gene>
    <name evidence="2" type="ORF">EYC84_010385</name>
</gene>
<comment type="caution">
    <text evidence="2">The sequence shown here is derived from an EMBL/GenBank/DDBJ whole genome shotgun (WGS) entry which is preliminary data.</text>
</comment>
<evidence type="ECO:0000313" key="2">
    <source>
        <dbReference type="EMBL" id="KAA8567358.1"/>
    </source>
</evidence>
<keyword evidence="3" id="KW-1185">Reference proteome</keyword>
<proteinExistence type="predicted"/>
<evidence type="ECO:0000256" key="1">
    <source>
        <dbReference type="SAM" id="MobiDB-lite"/>
    </source>
</evidence>